<reference evidence="8 9" key="1">
    <citation type="journal article" date="2019" name="Proc. Natl. Acad. Sci. U.S.A.">
        <title>Regulatory changes in pterin and carotenoid genes underlie balanced color polymorphisms in the wall lizard.</title>
        <authorList>
            <person name="Andrade P."/>
            <person name="Pinho C."/>
            <person name="Perez I de Lanuza G."/>
            <person name="Afonso S."/>
            <person name="Brejcha J."/>
            <person name="Rubin C.J."/>
            <person name="Wallerman O."/>
            <person name="Pereira P."/>
            <person name="Sabatino S.J."/>
            <person name="Bellati A."/>
            <person name="Pellitteri-Rosa D."/>
            <person name="Bosakova Z."/>
            <person name="Bunikis I."/>
            <person name="Carretero M.A."/>
            <person name="Feiner N."/>
            <person name="Marsik P."/>
            <person name="Pauperio F."/>
            <person name="Salvi D."/>
            <person name="Soler L."/>
            <person name="While G.M."/>
            <person name="Uller T."/>
            <person name="Font E."/>
            <person name="Andersson L."/>
            <person name="Carneiro M."/>
        </authorList>
    </citation>
    <scope>NUCLEOTIDE SEQUENCE</scope>
</reference>
<keyword evidence="6" id="KW-0472">Membrane</keyword>
<name>A0A670J949_PODMU</name>
<protein>
    <submittedName>
        <fullName evidence="8">Ring finger protein 186</fullName>
    </submittedName>
</protein>
<dbReference type="OMA" id="LAEMDCL"/>
<evidence type="ECO:0000313" key="9">
    <source>
        <dbReference type="Proteomes" id="UP000472272"/>
    </source>
</evidence>
<evidence type="ECO:0000256" key="4">
    <source>
        <dbReference type="PROSITE-ProRule" id="PRU00175"/>
    </source>
</evidence>
<evidence type="ECO:0000256" key="5">
    <source>
        <dbReference type="SAM" id="MobiDB-lite"/>
    </source>
</evidence>
<dbReference type="InterPro" id="IPR013083">
    <property type="entry name" value="Znf_RING/FYVE/PHD"/>
</dbReference>
<dbReference type="PROSITE" id="PS50089">
    <property type="entry name" value="ZF_RING_2"/>
    <property type="match status" value="1"/>
</dbReference>
<dbReference type="GO" id="GO:0061630">
    <property type="term" value="F:ubiquitin protein ligase activity"/>
    <property type="evidence" value="ECO:0007669"/>
    <property type="project" value="TreeGrafter"/>
</dbReference>
<feature type="compositionally biased region" description="Acidic residues" evidence="5">
    <location>
        <begin position="103"/>
        <end position="112"/>
    </location>
</feature>
<feature type="domain" description="RING-type" evidence="7">
    <location>
        <begin position="175"/>
        <end position="221"/>
    </location>
</feature>
<keyword evidence="1" id="KW-0479">Metal-binding</keyword>
<dbReference type="InterPro" id="IPR051435">
    <property type="entry name" value="RING_finger_E3_ubiq-ligases"/>
</dbReference>
<dbReference type="GO" id="GO:0008270">
    <property type="term" value="F:zinc ion binding"/>
    <property type="evidence" value="ECO:0007669"/>
    <property type="project" value="UniProtKB-KW"/>
</dbReference>
<dbReference type="Ensembl" id="ENSPMRT00000022076.1">
    <property type="protein sequence ID" value="ENSPMRP00000020791.1"/>
    <property type="gene ID" value="ENSPMRG00000013503.1"/>
</dbReference>
<organism evidence="8 9">
    <name type="scientific">Podarcis muralis</name>
    <name type="common">Wall lizard</name>
    <name type="synonym">Lacerta muralis</name>
    <dbReference type="NCBI Taxonomy" id="64176"/>
    <lineage>
        <taxon>Eukaryota</taxon>
        <taxon>Metazoa</taxon>
        <taxon>Chordata</taxon>
        <taxon>Craniata</taxon>
        <taxon>Vertebrata</taxon>
        <taxon>Euteleostomi</taxon>
        <taxon>Lepidosauria</taxon>
        <taxon>Squamata</taxon>
        <taxon>Bifurcata</taxon>
        <taxon>Unidentata</taxon>
        <taxon>Episquamata</taxon>
        <taxon>Laterata</taxon>
        <taxon>Lacertibaenia</taxon>
        <taxon>Lacertidae</taxon>
        <taxon>Podarcis</taxon>
    </lineage>
</organism>
<evidence type="ECO:0000256" key="2">
    <source>
        <dbReference type="ARBA" id="ARBA00022771"/>
    </source>
</evidence>
<keyword evidence="9" id="KW-1185">Reference proteome</keyword>
<keyword evidence="6" id="KW-0812">Transmembrane</keyword>
<evidence type="ECO:0000313" key="8">
    <source>
        <dbReference type="Ensembl" id="ENSPMRP00000020791.1"/>
    </source>
</evidence>
<dbReference type="PANTHER" id="PTHR22791">
    <property type="entry name" value="RING-TYPE DOMAIN-CONTAINING PROTEIN"/>
    <property type="match status" value="1"/>
</dbReference>
<dbReference type="Proteomes" id="UP000472272">
    <property type="component" value="Chromosome 8"/>
</dbReference>
<dbReference type="InterPro" id="IPR001841">
    <property type="entry name" value="Znf_RING"/>
</dbReference>
<evidence type="ECO:0000256" key="6">
    <source>
        <dbReference type="SAM" id="Phobius"/>
    </source>
</evidence>
<dbReference type="InterPro" id="IPR017907">
    <property type="entry name" value="Znf_RING_CS"/>
</dbReference>
<dbReference type="GO" id="GO:0016567">
    <property type="term" value="P:protein ubiquitination"/>
    <property type="evidence" value="ECO:0007669"/>
    <property type="project" value="TreeGrafter"/>
</dbReference>
<keyword evidence="3" id="KW-0862">Zinc</keyword>
<dbReference type="SMART" id="SM00184">
    <property type="entry name" value="RING"/>
    <property type="match status" value="1"/>
</dbReference>
<evidence type="ECO:0000256" key="1">
    <source>
        <dbReference type="ARBA" id="ARBA00022723"/>
    </source>
</evidence>
<proteinExistence type="predicted"/>
<keyword evidence="6" id="KW-1133">Transmembrane helix</keyword>
<feature type="transmembrane region" description="Helical" evidence="6">
    <location>
        <begin position="287"/>
        <end position="306"/>
    </location>
</feature>
<dbReference type="CTD" id="54546"/>
<dbReference type="SUPFAM" id="SSF57850">
    <property type="entry name" value="RING/U-box"/>
    <property type="match status" value="1"/>
</dbReference>
<sequence length="352" mass="37622">MTTTTTSLPFPEQAGCSESKQSLRSVLAGQSAFIKGASKCTHAVLSLRLPLSPMEGSGDHLHTESETVSPGRETGQLGMAEGEDAVEMDVPETSKGPIHQEEGDPLDEADPTEEGKGCCSPAAEGPDPDAAQLGTPEPVPSAPLEPPALTETSVPPVADLCHPRPSKVSLAEMDCLICFNQYSACRLPKVLACQHVFCAVCLKLILRNEDHTWVVSCPLCRKATVVFGGLICSLHDKEDVVGRLGSPGLDTEVPCPPDPSGTSLTDGHPASENDAIREPSRAAAKRLVLLLLLVAVLIVLVLPFMYTGMLKWMLCSVVVLGLIMSVLLCCNPSWSCPDLLRSPWRWKERQEA</sequence>
<dbReference type="Gene3D" id="3.30.40.10">
    <property type="entry name" value="Zinc/RING finger domain, C3HC4 (zinc finger)"/>
    <property type="match status" value="1"/>
</dbReference>
<feature type="compositionally biased region" description="Pro residues" evidence="5">
    <location>
        <begin position="137"/>
        <end position="146"/>
    </location>
</feature>
<dbReference type="GeneID" id="114602875"/>
<dbReference type="OrthoDB" id="6106880at2759"/>
<dbReference type="KEGG" id="pmua:114602875"/>
<dbReference type="PROSITE" id="PS00518">
    <property type="entry name" value="ZF_RING_1"/>
    <property type="match status" value="1"/>
</dbReference>
<feature type="region of interest" description="Disordered" evidence="5">
    <location>
        <begin position="55"/>
        <end position="76"/>
    </location>
</feature>
<feature type="region of interest" description="Disordered" evidence="5">
    <location>
        <begin position="90"/>
        <end position="157"/>
    </location>
</feature>
<dbReference type="AlphaFoldDB" id="A0A670J949"/>
<accession>A0A670J949</accession>
<gene>
    <name evidence="8" type="primary">RNF186</name>
</gene>
<feature type="transmembrane region" description="Helical" evidence="6">
    <location>
        <begin position="312"/>
        <end position="334"/>
    </location>
</feature>
<keyword evidence="2 4" id="KW-0863">Zinc-finger</keyword>
<reference evidence="8" key="3">
    <citation type="submission" date="2025-09" db="UniProtKB">
        <authorList>
            <consortium name="Ensembl"/>
        </authorList>
    </citation>
    <scope>IDENTIFICATION</scope>
</reference>
<dbReference type="PANTHER" id="PTHR22791:SF28">
    <property type="entry name" value="E3 UBIQUITIN-PROTEIN LIGASE RNF186"/>
    <property type="match status" value="1"/>
</dbReference>
<dbReference type="Pfam" id="PF13639">
    <property type="entry name" value="zf-RING_2"/>
    <property type="match status" value="1"/>
</dbReference>
<dbReference type="GeneTree" id="ENSGT00510000049175"/>
<reference evidence="8" key="2">
    <citation type="submission" date="2025-08" db="UniProtKB">
        <authorList>
            <consortium name="Ensembl"/>
        </authorList>
    </citation>
    <scope>IDENTIFICATION</scope>
</reference>
<dbReference type="RefSeq" id="XP_028597437.1">
    <property type="nucleotide sequence ID" value="XM_028741604.1"/>
</dbReference>
<evidence type="ECO:0000259" key="7">
    <source>
        <dbReference type="PROSITE" id="PS50089"/>
    </source>
</evidence>
<evidence type="ECO:0000256" key="3">
    <source>
        <dbReference type="ARBA" id="ARBA00022833"/>
    </source>
</evidence>